<protein>
    <submittedName>
        <fullName evidence="3">Uncharacterized protein</fullName>
    </submittedName>
</protein>
<evidence type="ECO:0000259" key="2">
    <source>
        <dbReference type="Pfam" id="PF13408"/>
    </source>
</evidence>
<dbReference type="InterPro" id="IPR038109">
    <property type="entry name" value="DNA_bind_recomb_sf"/>
</dbReference>
<feature type="domain" description="Recombinase" evidence="1">
    <location>
        <begin position="2"/>
        <end position="35"/>
    </location>
</feature>
<comment type="caution">
    <text evidence="3">The sequence shown here is derived from an EMBL/GenBank/DDBJ whole genome shotgun (WGS) entry which is preliminary data.</text>
</comment>
<dbReference type="InterPro" id="IPR025827">
    <property type="entry name" value="Zn_ribbon_recom_dom"/>
</dbReference>
<evidence type="ECO:0000313" key="3">
    <source>
        <dbReference type="EMBL" id="OLU47521.1"/>
    </source>
</evidence>
<accession>A0A1U7NPG0</accession>
<evidence type="ECO:0000313" key="4">
    <source>
        <dbReference type="Proteomes" id="UP000186705"/>
    </source>
</evidence>
<gene>
    <name evidence="3" type="ORF">BO225_02980</name>
</gene>
<dbReference type="Proteomes" id="UP000186705">
    <property type="component" value="Unassembled WGS sequence"/>
</dbReference>
<dbReference type="GO" id="GO:0003677">
    <property type="term" value="F:DNA binding"/>
    <property type="evidence" value="ECO:0007669"/>
    <property type="project" value="InterPro"/>
</dbReference>
<proteinExistence type="predicted"/>
<dbReference type="AlphaFoldDB" id="A0A1U7NPG0"/>
<sequence length="281" mass="32907">MKNNGERPLYLVEDAHEPIISKEQFEAVQQEFERRRVISTRWNSSVYPFTRKIVCKHCGTNYRRGRTGKYPFWGCGKATLERKAACPKSVPLDEESLMKTCASVLGTGEFDPDVFKANVDRIEVEDRDHLHFHFKDGSKKTVELQNIWRKTYSNERKKQASAYQRDRDNVRKLGKEKPFSRVIKCSTCGGNFHSFERKYLDGSKERFWRCEHPGEVTIRNSDLEKISCEVLNMEEFDAGQFDESIKSIHVIGKTLKFEFRDGAVTYRHYNKEVKKPCRKSQ</sequence>
<dbReference type="STRING" id="1862672.BO225_02980"/>
<dbReference type="EMBL" id="MPKA01000047">
    <property type="protein sequence ID" value="OLU47521.1"/>
    <property type="molecule type" value="Genomic_DNA"/>
</dbReference>
<feature type="domain" description="Recombinase zinc beta ribbon" evidence="2">
    <location>
        <begin position="48"/>
        <end position="98"/>
    </location>
</feature>
<dbReference type="GO" id="GO:0000150">
    <property type="term" value="F:DNA strand exchange activity"/>
    <property type="evidence" value="ECO:0007669"/>
    <property type="project" value="InterPro"/>
</dbReference>
<reference evidence="3 4" key="1">
    <citation type="submission" date="2016-11" db="EMBL/GenBank/DDBJ databases">
        <title>Description of two novel members of the family Erysipelotrichaceae: Ileibacterium lipovorans gen. nov., sp. nov. and Dubosiella newyorkensis, gen. nov., sp. nov.</title>
        <authorList>
            <person name="Cox L.M."/>
            <person name="Sohn J."/>
            <person name="Tyrrell K.L."/>
            <person name="Citron D.M."/>
            <person name="Lawson P.A."/>
            <person name="Patel N.B."/>
            <person name="Iizumi T."/>
            <person name="Perez-Perez G.I."/>
            <person name="Goldstein E.J."/>
            <person name="Blaser M.J."/>
        </authorList>
    </citation>
    <scope>NUCLEOTIDE SEQUENCE [LARGE SCALE GENOMIC DNA]</scope>
    <source>
        <strain evidence="3 4">NYU-BL-A4</strain>
    </source>
</reference>
<organism evidence="3 4">
    <name type="scientific">Dubosiella newyorkensis</name>
    <dbReference type="NCBI Taxonomy" id="1862672"/>
    <lineage>
        <taxon>Bacteria</taxon>
        <taxon>Bacillati</taxon>
        <taxon>Bacillota</taxon>
        <taxon>Erysipelotrichia</taxon>
        <taxon>Erysipelotrichales</taxon>
        <taxon>Erysipelotrichaceae</taxon>
        <taxon>Dubosiella</taxon>
    </lineage>
</organism>
<dbReference type="OrthoDB" id="1094757at2"/>
<dbReference type="Pfam" id="PF07508">
    <property type="entry name" value="Recombinase"/>
    <property type="match status" value="1"/>
</dbReference>
<name>A0A1U7NPG0_9FIRM</name>
<dbReference type="InterPro" id="IPR011109">
    <property type="entry name" value="DNA_bind_recombinase_dom"/>
</dbReference>
<evidence type="ECO:0000259" key="1">
    <source>
        <dbReference type="Pfam" id="PF07508"/>
    </source>
</evidence>
<dbReference type="Pfam" id="PF13408">
    <property type="entry name" value="Zn_ribbon_recom"/>
    <property type="match status" value="1"/>
</dbReference>
<dbReference type="Gene3D" id="3.90.1750.20">
    <property type="entry name" value="Putative Large Serine Recombinase, Chain B, Domain 2"/>
    <property type="match status" value="1"/>
</dbReference>
<keyword evidence="4" id="KW-1185">Reference proteome</keyword>